<keyword evidence="7" id="KW-0016">Alginate biosynthesis</keyword>
<protein>
    <recommendedName>
        <fullName evidence="4">Alginate biosynthesis protein AlgF</fullName>
    </recommendedName>
</protein>
<dbReference type="Pfam" id="PF11182">
    <property type="entry name" value="AlgF"/>
    <property type="match status" value="1"/>
</dbReference>
<gene>
    <name evidence="9" type="ORF">CLH61_00780</name>
</gene>
<dbReference type="GO" id="GO:0042121">
    <property type="term" value="P:alginic acid biosynthetic process"/>
    <property type="evidence" value="ECO:0007669"/>
    <property type="project" value="UniProtKB-UniPathway"/>
</dbReference>
<keyword evidence="10" id="KW-1185">Reference proteome</keyword>
<evidence type="ECO:0000256" key="1">
    <source>
        <dbReference type="ARBA" id="ARBA00004418"/>
    </source>
</evidence>
<comment type="similarity">
    <text evidence="3">Belongs to the AlgF family.</text>
</comment>
<evidence type="ECO:0000256" key="2">
    <source>
        <dbReference type="ARBA" id="ARBA00005182"/>
    </source>
</evidence>
<dbReference type="GO" id="GO:0042597">
    <property type="term" value="C:periplasmic space"/>
    <property type="evidence" value="ECO:0007669"/>
    <property type="project" value="UniProtKB-SubCell"/>
</dbReference>
<keyword evidence="6" id="KW-0574">Periplasm</keyword>
<dbReference type="UniPathway" id="UPA00286"/>
<organism evidence="9 10">
    <name type="scientific">Marinobacter profundi</name>
    <dbReference type="NCBI Taxonomy" id="2666256"/>
    <lineage>
        <taxon>Bacteria</taxon>
        <taxon>Pseudomonadati</taxon>
        <taxon>Pseudomonadota</taxon>
        <taxon>Gammaproteobacteria</taxon>
        <taxon>Pseudomonadales</taxon>
        <taxon>Marinobacteraceae</taxon>
        <taxon>Marinobacter</taxon>
    </lineage>
</organism>
<evidence type="ECO:0000256" key="7">
    <source>
        <dbReference type="ARBA" id="ARBA00022841"/>
    </source>
</evidence>
<evidence type="ECO:0000256" key="5">
    <source>
        <dbReference type="ARBA" id="ARBA00022729"/>
    </source>
</evidence>
<reference evidence="9 10" key="1">
    <citation type="submission" date="2017-09" db="EMBL/GenBank/DDBJ databases">
        <title>The draft genome sequences of Marinobacter sp. PWS21.</title>
        <authorList>
            <person name="Cao J."/>
        </authorList>
    </citation>
    <scope>NUCLEOTIDE SEQUENCE [LARGE SCALE GENOMIC DNA]</scope>
    <source>
        <strain evidence="9 10">PWS21</strain>
    </source>
</reference>
<dbReference type="Proteomes" id="UP000231409">
    <property type="component" value="Unassembled WGS sequence"/>
</dbReference>
<evidence type="ECO:0000256" key="8">
    <source>
        <dbReference type="SAM" id="SignalP"/>
    </source>
</evidence>
<evidence type="ECO:0000313" key="10">
    <source>
        <dbReference type="Proteomes" id="UP000231409"/>
    </source>
</evidence>
<proteinExistence type="inferred from homology"/>
<dbReference type="InterPro" id="IPR035422">
    <property type="entry name" value="AlgF"/>
</dbReference>
<evidence type="ECO:0000256" key="3">
    <source>
        <dbReference type="ARBA" id="ARBA00010033"/>
    </source>
</evidence>
<evidence type="ECO:0000256" key="6">
    <source>
        <dbReference type="ARBA" id="ARBA00022764"/>
    </source>
</evidence>
<sequence>MQTPIRNRLVFLFSLLLLLPVAAAQAGEEALYAAEAPDGAAFIRIINANTGGGIAEGRIGGKAIKDVEPLEASAYIYLPEGSYELSVGGKSEAVTMASNRFYTAVVTGTGELKVLEDADFDNPRKALVSFYNLTDSATVTLKTADGKVAVTDPVAPMQMANREINAVKVAMGAFSKDQALAKTSEVNLQRGKVFSFFAIEVGGQPRLVVAENRVDTSA</sequence>
<accession>A0A2G1URK1</accession>
<evidence type="ECO:0000256" key="4">
    <source>
        <dbReference type="ARBA" id="ARBA00013964"/>
    </source>
</evidence>
<dbReference type="GO" id="GO:0016740">
    <property type="term" value="F:transferase activity"/>
    <property type="evidence" value="ECO:0007669"/>
    <property type="project" value="UniProtKB-KW"/>
</dbReference>
<name>A0A2G1URK1_9GAMM</name>
<feature type="chain" id="PRO_5013908079" description="Alginate biosynthesis protein AlgF" evidence="8">
    <location>
        <begin position="27"/>
        <end position="218"/>
    </location>
</feature>
<comment type="subcellular location">
    <subcellularLocation>
        <location evidence="1">Periplasm</location>
    </subcellularLocation>
</comment>
<dbReference type="RefSeq" id="WP_099612805.1">
    <property type="nucleotide sequence ID" value="NZ_KZ319367.1"/>
</dbReference>
<comment type="pathway">
    <text evidence="2">Glycan biosynthesis; alginate biosynthesis.</text>
</comment>
<feature type="signal peptide" evidence="8">
    <location>
        <begin position="1"/>
        <end position="26"/>
    </location>
</feature>
<keyword evidence="5 8" id="KW-0732">Signal</keyword>
<evidence type="ECO:0000313" key="9">
    <source>
        <dbReference type="EMBL" id="PHQ17126.1"/>
    </source>
</evidence>
<comment type="caution">
    <text evidence="9">The sequence shown here is derived from an EMBL/GenBank/DDBJ whole genome shotgun (WGS) entry which is preliminary data.</text>
</comment>
<dbReference type="AlphaFoldDB" id="A0A2G1URK1"/>
<keyword evidence="9" id="KW-0808">Transferase</keyword>
<dbReference type="EMBL" id="NTFH01000001">
    <property type="protein sequence ID" value="PHQ17126.1"/>
    <property type="molecule type" value="Genomic_DNA"/>
</dbReference>